<keyword evidence="3" id="KW-1185">Reference proteome</keyword>
<accession>A0A1Q9F2J7</accession>
<dbReference type="Gene3D" id="1.10.443.10">
    <property type="entry name" value="Intergrase catalytic core"/>
    <property type="match status" value="1"/>
</dbReference>
<dbReference type="InterPro" id="IPR013762">
    <property type="entry name" value="Integrase-like_cat_sf"/>
</dbReference>
<dbReference type="OrthoDB" id="446655at2759"/>
<comment type="caution">
    <text evidence="2">The sequence shown here is derived from an EMBL/GenBank/DDBJ whole genome shotgun (WGS) entry which is preliminary data.</text>
</comment>
<gene>
    <name evidence="2" type="ORF">AK812_SmicGene2050</name>
</gene>
<dbReference type="Proteomes" id="UP000186817">
    <property type="component" value="Unassembled WGS sequence"/>
</dbReference>
<organism evidence="2 3">
    <name type="scientific">Symbiodinium microadriaticum</name>
    <name type="common">Dinoflagellate</name>
    <name type="synonym">Zooxanthella microadriatica</name>
    <dbReference type="NCBI Taxonomy" id="2951"/>
    <lineage>
        <taxon>Eukaryota</taxon>
        <taxon>Sar</taxon>
        <taxon>Alveolata</taxon>
        <taxon>Dinophyceae</taxon>
        <taxon>Suessiales</taxon>
        <taxon>Symbiodiniaceae</taxon>
        <taxon>Symbiodinium</taxon>
    </lineage>
</organism>
<evidence type="ECO:0000313" key="3">
    <source>
        <dbReference type="Proteomes" id="UP000186817"/>
    </source>
</evidence>
<dbReference type="GO" id="GO:0003677">
    <property type="term" value="F:DNA binding"/>
    <property type="evidence" value="ECO:0007669"/>
    <property type="project" value="InterPro"/>
</dbReference>
<reference evidence="2 3" key="1">
    <citation type="submission" date="2016-02" db="EMBL/GenBank/DDBJ databases">
        <title>Genome analysis of coral dinoflagellate symbionts highlights evolutionary adaptations to a symbiotic lifestyle.</title>
        <authorList>
            <person name="Aranda M."/>
            <person name="Li Y."/>
            <person name="Liew Y.J."/>
            <person name="Baumgarten S."/>
            <person name="Simakov O."/>
            <person name="Wilson M."/>
            <person name="Piel J."/>
            <person name="Ashoor H."/>
            <person name="Bougouffa S."/>
            <person name="Bajic V.B."/>
            <person name="Ryu T."/>
            <person name="Ravasi T."/>
            <person name="Bayer T."/>
            <person name="Micklem G."/>
            <person name="Kim H."/>
            <person name="Bhak J."/>
            <person name="Lajeunesse T.C."/>
            <person name="Voolstra C.R."/>
        </authorList>
    </citation>
    <scope>NUCLEOTIDE SEQUENCE [LARGE SCALE GENOMIC DNA]</scope>
    <source>
        <strain evidence="2 3">CCMP2467</strain>
    </source>
</reference>
<name>A0A1Q9F2J7_SYMMI</name>
<keyword evidence="1" id="KW-0233">DNA recombination</keyword>
<evidence type="ECO:0000256" key="1">
    <source>
        <dbReference type="ARBA" id="ARBA00023172"/>
    </source>
</evidence>
<sequence length="1398" mass="150386">MLSQRCAIGGILLAVPDGFFPRETLAEAEQDGFPDLIGPHTVTTAQAVELSETGDWLGVYPRRTVNVLLVDLAERAASALEALEEGLGECVPFDPGSPMHFPLATALTSFAASWSAENGGDRRAGYVTAEELLTDVGAGKQMVMVDQVVIDAGQAELGWLLTLQGDPPAPLFSAPANVPGSSLRPCSHLVDPRWLAVALGYVKEMEALSTRRSCLVPSAEPEAAKSEAMGREGGSSFVFQCASARGLFGPAFPLLPQLAVRAPVRLKISGDGCWPLADYLGPELSLPCRDKARTTELLKLWALVIDDFYCLSTEEPDTAPHDAASAEKVRTAKATYSAAGVKGSDHKDVLGSRLFLAAGAQVDSAERAHSLGLTLVSPPTGKLFALSIISLRAAALPAISAELASNLAGSWIAALMYRRCLFSVLDGFFGLGKTQASTSQGSPLRFFPRKEAQELVLLASKQLRALWLSTNKKGSYTMLDSAHWCEPLPLFDEAEAELLEGAPHKPLAMNYDVLCLLAGSEEIAASCCEVGLCASPVIDLSRSREFDVLSASFLDWASYLLWQGRARSLVVVLPAGGWNYFGTPKARRQETLWKLGSRALALFKLWIRARRPAFLFFRKGTGFLGNVAAASLLEVSGVSLVPPGRSVCGNSPLASCCPALLFAPSEPPKEFWASRELPHLAALGPAKCLKYLLSVSEQLAPAPQPGLESVAINDSLLSANWEVEKVWRWERPRHINALETEAGVTVLRNLARGPGDLGPVMILDSSCARGALAKGRSSAKLLRPSLRRAAAICVAGGLYPVYAFGPTRLNVSDDPTRDTPLRPPVEHSLLSGLDEPSTVKLCKLAGLSRPRANWVRFVLAAAGEDIRACLDALEVFPERACGSIPPPGLFSTSPCPARAAEDFARIALSRGLVSASSLGHLLELLPSEGRSRFGKEGGTKYWTTGLFAQGPFIGLRSVTARFPWATRLVVECVKSVCPGFEFTSVALLQQVRSSPHRDLNNHPGSRSAVFPLCAFSGGQIWVEGGAGDCKEKVADKVKHGELLEVARGVVFLDGSRLAGPAKHRLKDFDSSLGFPGEGPLGLLFLLLLAWISLPAQPPFSGPETLLTRADLVAALSQWLLEVSGKTLQELLDVKPFDPEVVSDYLVSVTCTGPAVQAAWDLSFAWLAEEPYSHHTAIPPVFFLSLLTAAMIWGWVREAGCFALAFGGLMRIGEVTKCLRRSLILPADVGFTQTFILVQVEEPKTRNKGPRHQAAKVEAQDLVQVVSVAFEKLSASEKLWPLSPQTLRKRLDLLLSQIGASPPPRGTRALDLGSFRAGGATYLLQQTQDSELVRRRGRWASARVMETYLQEIAAVTYLPAVPAGQKARIFAISAGFSSVLRQVIKWTNAAVQSSVWYKL</sequence>
<dbReference type="InterPro" id="IPR011010">
    <property type="entry name" value="DNA_brk_join_enz"/>
</dbReference>
<proteinExistence type="predicted"/>
<dbReference type="SUPFAM" id="SSF56349">
    <property type="entry name" value="DNA breaking-rejoining enzymes"/>
    <property type="match status" value="1"/>
</dbReference>
<dbReference type="GO" id="GO:0006310">
    <property type="term" value="P:DNA recombination"/>
    <property type="evidence" value="ECO:0007669"/>
    <property type="project" value="UniProtKB-KW"/>
</dbReference>
<protein>
    <submittedName>
        <fullName evidence="2">Uncharacterized protein</fullName>
    </submittedName>
</protein>
<evidence type="ECO:0000313" key="2">
    <source>
        <dbReference type="EMBL" id="OLQ13881.1"/>
    </source>
</evidence>
<dbReference type="GO" id="GO:0015074">
    <property type="term" value="P:DNA integration"/>
    <property type="evidence" value="ECO:0007669"/>
    <property type="project" value="InterPro"/>
</dbReference>
<dbReference type="EMBL" id="LSRX01000022">
    <property type="protein sequence ID" value="OLQ13881.1"/>
    <property type="molecule type" value="Genomic_DNA"/>
</dbReference>